<evidence type="ECO:0000313" key="3">
    <source>
        <dbReference type="EMBL" id="SCM58032.1"/>
    </source>
</evidence>
<reference evidence="3 4" key="1">
    <citation type="submission" date="2016-08" db="EMBL/GenBank/DDBJ databases">
        <authorList>
            <person name="Seilhamer J.J."/>
        </authorList>
    </citation>
    <scope>NUCLEOTIDE SEQUENCE [LARGE SCALE GENOMIC DNA]</scope>
    <source>
        <strain evidence="3">ING2-E5A</strain>
    </source>
</reference>
<dbReference type="InterPro" id="IPR025491">
    <property type="entry name" value="DUF4382"/>
</dbReference>
<dbReference type="RefSeq" id="WP_071136923.1">
    <property type="nucleotide sequence ID" value="NZ_DUQN01000094.1"/>
</dbReference>
<dbReference type="PROSITE" id="PS51257">
    <property type="entry name" value="PROKAR_LIPOPROTEIN"/>
    <property type="match status" value="1"/>
</dbReference>
<evidence type="ECO:0000259" key="2">
    <source>
        <dbReference type="Pfam" id="PF14321"/>
    </source>
</evidence>
<evidence type="ECO:0000313" key="4">
    <source>
        <dbReference type="Proteomes" id="UP000178485"/>
    </source>
</evidence>
<organism evidence="3 4">
    <name type="scientific">Petrimonas mucosa</name>
    <dbReference type="NCBI Taxonomy" id="1642646"/>
    <lineage>
        <taxon>Bacteria</taxon>
        <taxon>Pseudomonadati</taxon>
        <taxon>Bacteroidota</taxon>
        <taxon>Bacteroidia</taxon>
        <taxon>Bacteroidales</taxon>
        <taxon>Dysgonomonadaceae</taxon>
        <taxon>Petrimonas</taxon>
    </lineage>
</organism>
<feature type="domain" description="DUF4382" evidence="2">
    <location>
        <begin position="30"/>
        <end position="170"/>
    </location>
</feature>
<feature type="signal peptide" evidence="1">
    <location>
        <begin position="1"/>
        <end position="21"/>
    </location>
</feature>
<name>A0A1G4G7J4_9BACT</name>
<protein>
    <submittedName>
        <fullName evidence="3">Putative membrane protein</fullName>
    </submittedName>
</protein>
<dbReference type="KEGG" id="pmuc:ING2E5A_1624"/>
<dbReference type="AlphaFoldDB" id="A0A1G4G7J4"/>
<proteinExistence type="predicted"/>
<keyword evidence="4" id="KW-1185">Reference proteome</keyword>
<gene>
    <name evidence="3" type="ORF">ING2E5A_1624</name>
</gene>
<dbReference type="STRING" id="1642646.ING2E5A_1624"/>
<keyword evidence="1" id="KW-0732">Signal</keyword>
<dbReference type="Proteomes" id="UP000178485">
    <property type="component" value="Chromosome i"/>
</dbReference>
<dbReference type="EMBL" id="LT608328">
    <property type="protein sequence ID" value="SCM58032.1"/>
    <property type="molecule type" value="Genomic_DNA"/>
</dbReference>
<accession>A0A1G4G7J4</accession>
<evidence type="ECO:0000256" key="1">
    <source>
        <dbReference type="SAM" id="SignalP"/>
    </source>
</evidence>
<feature type="chain" id="PRO_5009603910" evidence="1">
    <location>
        <begin position="22"/>
        <end position="263"/>
    </location>
</feature>
<dbReference type="Pfam" id="PF14321">
    <property type="entry name" value="DUF4382"/>
    <property type="match status" value="1"/>
</dbReference>
<sequence length="263" mass="29094">MKDSLTLLSLLLFVLSFTGCANNDPSINATRLRINLTDAATLVVSEFNVDIQKIEVATTDNTSDEEKWTTLDFNGGVFDVLPLSNGKSKQITDQYFPAGVMRKIKITFGNNSTLATSTGVKPLVLDPEVKDGVVVEVNTNLYANYVTSIMVDINAALSFYELNGNYFFKPVLRVFPETFGGSLKGYALPLEAAPVVVIVKDEDTLLTLPERSDGMFLFKGLKEGDWKILVYSTTDLGYRDTLFVDTVFTGKTRELKSKIVLKR</sequence>